<dbReference type="EMBL" id="SJSK01000005">
    <property type="protein sequence ID" value="TCC88784.1"/>
    <property type="molecule type" value="Genomic_DNA"/>
</dbReference>
<comment type="caution">
    <text evidence="3">The sequence shown here is derived from an EMBL/GenBank/DDBJ whole genome shotgun (WGS) entry which is preliminary data.</text>
</comment>
<name>A0A4R0MRY1_9SPHI</name>
<sequence length="799" mass="91171">MEVEEFLKFRKNLLREACDSEGFVNQNQFMTQTLPLMYDAKLIDSEECNESYYLYNEDNLKINGYAVNDSGERLQLFLVDEAKIDLAAKAENLSISTKAYYESQFKRATRFVNKAIKGHLNDELQLSSPVRALVAKMASAEGTEQFDVVEIFLISATATIETRGSTPQPKKFDFEDEELSVSFSKNRSKVIKNVLIIKRLIDLNFLYNVEISRGQREALVIDFEKDFNYRIEAIKAADEEHFESYLCVLPATILADLYRKYSTRLLEKNVRSFLQFKGANAGIRETIRLTPEKFIAFNNGITITSTGKTTLEKEGKVYISSLTDFQIVNGGQTTASIFFTRKDGFSIEKVRVMAKINVAKNVTEEGLDDLISKISRYSNSQTKVSTVDLGSRNPQLTKIKALSDSVMMPSGKKWFFEKSKGEFSTLLRMGGKAEKDYPKDVRFSKEQLGKYFTAWGDQPYVVKKGGDKVFKYFIDALSGDENGKGKLDVDRNFYEMLISKVIIFKKLEDIYGQGKNAIGQIRSAVVPYSISILYKFTDGSKNGIVFDLSRIWLKGTLEDDLSTFMSEMMFLMNNLIKKYAQSDDLGEYSKRKELWDNISQSSEISNYMESSNAQKILEKYTITKEALKAKLNKKSKQKFADLASLKHNVLIFSRTADYYKKLGLIISSQISQSQRNKIDHIINCIVNKNDITDEYLSFENELIHLVRSTNPETFDKIEISMDESWQASFDLITSIYNNCLEQSENILSAFQRQREIVKAKGAKFYSVYDEIGKLLNEGKSPSIKHLFSVRSTLNKSVDA</sequence>
<dbReference type="RefSeq" id="WP_131554840.1">
    <property type="nucleotide sequence ID" value="NZ_SJSK01000005.1"/>
</dbReference>
<dbReference type="Pfam" id="PF10592">
    <property type="entry name" value="AIPR"/>
    <property type="match status" value="1"/>
</dbReference>
<gene>
    <name evidence="3" type="ORF">EZ428_19340</name>
</gene>
<reference evidence="3 4" key="1">
    <citation type="submission" date="2019-02" db="EMBL/GenBank/DDBJ databases">
        <title>Pedobacter sp. RP-1-13 sp. nov., isolated from Arctic soil.</title>
        <authorList>
            <person name="Dahal R.H."/>
        </authorList>
    </citation>
    <scope>NUCLEOTIDE SEQUENCE [LARGE SCALE GENOMIC DNA]</scope>
    <source>
        <strain evidence="3 4">RP-1-13</strain>
    </source>
</reference>
<feature type="domain" description="Abortive infection phage resistance protein N-terminal" evidence="2">
    <location>
        <begin position="42"/>
        <end position="159"/>
    </location>
</feature>
<dbReference type="Pfam" id="PF22879">
    <property type="entry name" value="AIPR_N"/>
    <property type="match status" value="1"/>
</dbReference>
<evidence type="ECO:0000313" key="4">
    <source>
        <dbReference type="Proteomes" id="UP000292884"/>
    </source>
</evidence>
<evidence type="ECO:0000259" key="1">
    <source>
        <dbReference type="Pfam" id="PF10592"/>
    </source>
</evidence>
<keyword evidence="4" id="KW-1185">Reference proteome</keyword>
<dbReference type="Proteomes" id="UP000292884">
    <property type="component" value="Unassembled WGS sequence"/>
</dbReference>
<dbReference type="AlphaFoldDB" id="A0A4R0MRY1"/>
<feature type="domain" description="Abortive phage infection protein C-terminal" evidence="1">
    <location>
        <begin position="266"/>
        <end position="577"/>
    </location>
</feature>
<proteinExistence type="predicted"/>
<dbReference type="OrthoDB" id="9806213at2"/>
<evidence type="ECO:0000259" key="2">
    <source>
        <dbReference type="Pfam" id="PF22879"/>
    </source>
</evidence>
<organism evidence="3 4">
    <name type="scientific">Pedobacter frigiditerrae</name>
    <dbReference type="NCBI Taxonomy" id="2530452"/>
    <lineage>
        <taxon>Bacteria</taxon>
        <taxon>Pseudomonadati</taxon>
        <taxon>Bacteroidota</taxon>
        <taxon>Sphingobacteriia</taxon>
        <taxon>Sphingobacteriales</taxon>
        <taxon>Sphingobacteriaceae</taxon>
        <taxon>Pedobacter</taxon>
    </lineage>
</organism>
<dbReference type="InterPro" id="IPR018891">
    <property type="entry name" value="AIPR_C"/>
</dbReference>
<accession>A0A4R0MRY1</accession>
<protein>
    <submittedName>
        <fullName evidence="3">Abortive phage infection protein</fullName>
    </submittedName>
</protein>
<dbReference type="InterPro" id="IPR055101">
    <property type="entry name" value="AIPR_N"/>
</dbReference>
<evidence type="ECO:0000313" key="3">
    <source>
        <dbReference type="EMBL" id="TCC88784.1"/>
    </source>
</evidence>